<dbReference type="GO" id="GO:0007157">
    <property type="term" value="P:heterophilic cell-cell adhesion via plasma membrane cell adhesion molecules"/>
    <property type="evidence" value="ECO:0007669"/>
    <property type="project" value="TreeGrafter"/>
</dbReference>
<sequence>MHLTALRVIGGNVTVVQGGTVILPCKLTDTTEDLNQISWQRDTRRKPQTDNFYTIQKDDAPHFVNGEDNRFKFIGSIKDKNGSLQLSNVTLLDEGIYRCIFTLFPSGNHKTEMHLNVLVPPVISVTDNQPILGNEEVSLATCTAAGSKPPAEIKWVTDALTEKVKVQTNSTEEADGTTTTVSSLIGVPTREINHTVQCVVTSPALSKQETLLFIIQVYFSPTEVNIIERSKDTFECVAEANPEANFTWSRSAQSLPQSSVRVEGAMIQLLSFTSDLNGLYQCDASNPYGRKHGQLYLHVTSVWSRIVSWIVSGYLSATPFGDFSAMSRTDSENTGEIWFPFGTRIEWCWPKICFSLMSAQPRHLRGNKCLTYSSMCKIIQAGAVVA</sequence>
<dbReference type="InParanoid" id="A0A3Q3SC93"/>
<dbReference type="InterPro" id="IPR003599">
    <property type="entry name" value="Ig_sub"/>
</dbReference>
<evidence type="ECO:0000256" key="2">
    <source>
        <dbReference type="ARBA" id="ARBA00007810"/>
    </source>
</evidence>
<comment type="subcellular location">
    <subcellularLocation>
        <location evidence="1">Membrane</location>
        <topology evidence="1">Single-pass membrane protein</topology>
    </subcellularLocation>
</comment>
<keyword evidence="5" id="KW-0677">Repeat</keyword>
<organism evidence="12 13">
    <name type="scientific">Mastacembelus armatus</name>
    <name type="common">zig-zag eel</name>
    <dbReference type="NCBI Taxonomy" id="205130"/>
    <lineage>
        <taxon>Eukaryota</taxon>
        <taxon>Metazoa</taxon>
        <taxon>Chordata</taxon>
        <taxon>Craniata</taxon>
        <taxon>Vertebrata</taxon>
        <taxon>Euteleostomi</taxon>
        <taxon>Actinopterygii</taxon>
        <taxon>Neopterygii</taxon>
        <taxon>Teleostei</taxon>
        <taxon>Neoteleostei</taxon>
        <taxon>Acanthomorphata</taxon>
        <taxon>Anabantaria</taxon>
        <taxon>Synbranchiformes</taxon>
        <taxon>Mastacembelidae</taxon>
        <taxon>Mastacembelus</taxon>
    </lineage>
</organism>
<dbReference type="SMART" id="SM00408">
    <property type="entry name" value="IGc2"/>
    <property type="match status" value="2"/>
</dbReference>
<dbReference type="GeneTree" id="ENSGT00940000164822"/>
<evidence type="ECO:0000256" key="8">
    <source>
        <dbReference type="ARBA" id="ARBA00023136"/>
    </source>
</evidence>
<dbReference type="PANTHER" id="PTHR23277:SF106">
    <property type="entry name" value="NECTIN-1 ISOFORM X1-RELATED"/>
    <property type="match status" value="1"/>
</dbReference>
<evidence type="ECO:0000256" key="1">
    <source>
        <dbReference type="ARBA" id="ARBA00004167"/>
    </source>
</evidence>
<proteinExistence type="inferred from homology"/>
<keyword evidence="3" id="KW-0812">Transmembrane</keyword>
<keyword evidence="13" id="KW-1185">Reference proteome</keyword>
<evidence type="ECO:0000256" key="4">
    <source>
        <dbReference type="ARBA" id="ARBA00022729"/>
    </source>
</evidence>
<evidence type="ECO:0000256" key="10">
    <source>
        <dbReference type="ARBA" id="ARBA00023180"/>
    </source>
</evidence>
<evidence type="ECO:0000256" key="3">
    <source>
        <dbReference type="ARBA" id="ARBA00022692"/>
    </source>
</evidence>
<dbReference type="FunCoup" id="A0A3Q3SC93">
    <property type="interactions" value="119"/>
</dbReference>
<keyword evidence="8" id="KW-0472">Membrane</keyword>
<dbReference type="Proteomes" id="UP000261640">
    <property type="component" value="Unplaced"/>
</dbReference>
<dbReference type="InterPro" id="IPR007110">
    <property type="entry name" value="Ig-like_dom"/>
</dbReference>
<evidence type="ECO:0000259" key="11">
    <source>
        <dbReference type="PROSITE" id="PS50835"/>
    </source>
</evidence>
<comment type="similarity">
    <text evidence="2">Belongs to the nectin family.</text>
</comment>
<evidence type="ECO:0000256" key="9">
    <source>
        <dbReference type="ARBA" id="ARBA00023157"/>
    </source>
</evidence>
<reference evidence="12" key="2">
    <citation type="submission" date="2025-09" db="UniProtKB">
        <authorList>
            <consortium name="Ensembl"/>
        </authorList>
    </citation>
    <scope>IDENTIFICATION</scope>
</reference>
<accession>A0A3Q3SC93</accession>
<evidence type="ECO:0000256" key="6">
    <source>
        <dbReference type="ARBA" id="ARBA00022889"/>
    </source>
</evidence>
<feature type="domain" description="Ig-like" evidence="11">
    <location>
        <begin position="120"/>
        <end position="247"/>
    </location>
</feature>
<protein>
    <recommendedName>
        <fullName evidence="11">Ig-like domain-containing protein</fullName>
    </recommendedName>
</protein>
<dbReference type="Gene3D" id="2.60.40.10">
    <property type="entry name" value="Immunoglobulins"/>
    <property type="match status" value="3"/>
</dbReference>
<dbReference type="GO" id="GO:0007156">
    <property type="term" value="P:homophilic cell adhesion via plasma membrane adhesion molecules"/>
    <property type="evidence" value="ECO:0007669"/>
    <property type="project" value="TreeGrafter"/>
</dbReference>
<dbReference type="SMART" id="SM00406">
    <property type="entry name" value="IGv"/>
    <property type="match status" value="1"/>
</dbReference>
<dbReference type="SMART" id="SM00409">
    <property type="entry name" value="IG"/>
    <property type="match status" value="2"/>
</dbReference>
<keyword evidence="10" id="KW-0325">Glycoprotein</keyword>
<keyword evidence="7" id="KW-1133">Transmembrane helix</keyword>
<dbReference type="InterPro" id="IPR003598">
    <property type="entry name" value="Ig_sub2"/>
</dbReference>
<dbReference type="Pfam" id="PF13927">
    <property type="entry name" value="Ig_3"/>
    <property type="match status" value="1"/>
</dbReference>
<evidence type="ECO:0000256" key="5">
    <source>
        <dbReference type="ARBA" id="ARBA00022737"/>
    </source>
</evidence>
<dbReference type="InterPro" id="IPR013162">
    <property type="entry name" value="CD80_C2-set"/>
</dbReference>
<dbReference type="Pfam" id="PF08205">
    <property type="entry name" value="C2-set_2"/>
    <property type="match status" value="1"/>
</dbReference>
<dbReference type="PROSITE" id="PS50835">
    <property type="entry name" value="IG_LIKE"/>
    <property type="match status" value="2"/>
</dbReference>
<evidence type="ECO:0000256" key="7">
    <source>
        <dbReference type="ARBA" id="ARBA00022989"/>
    </source>
</evidence>
<evidence type="ECO:0000313" key="13">
    <source>
        <dbReference type="Proteomes" id="UP000261640"/>
    </source>
</evidence>
<dbReference type="InterPro" id="IPR051427">
    <property type="entry name" value="Nectin/Nectin-like"/>
</dbReference>
<dbReference type="InterPro" id="IPR036179">
    <property type="entry name" value="Ig-like_dom_sf"/>
</dbReference>
<keyword evidence="9" id="KW-1015">Disulfide bond</keyword>
<dbReference type="AlphaFoldDB" id="A0A3Q3SC93"/>
<evidence type="ECO:0000313" key="12">
    <source>
        <dbReference type="Ensembl" id="ENSMAMP00000021755.2"/>
    </source>
</evidence>
<feature type="domain" description="Ig-like" evidence="11">
    <location>
        <begin position="1"/>
        <end position="116"/>
    </location>
</feature>
<reference evidence="12" key="1">
    <citation type="submission" date="2025-08" db="UniProtKB">
        <authorList>
            <consortium name="Ensembl"/>
        </authorList>
    </citation>
    <scope>IDENTIFICATION</scope>
</reference>
<dbReference type="SUPFAM" id="SSF48726">
    <property type="entry name" value="Immunoglobulin"/>
    <property type="match status" value="3"/>
</dbReference>
<dbReference type="Pfam" id="PF07686">
    <property type="entry name" value="V-set"/>
    <property type="match status" value="1"/>
</dbReference>
<name>A0A3Q3SC93_9TELE</name>
<keyword evidence="4" id="KW-0732">Signal</keyword>
<dbReference type="Ensembl" id="ENSMAMT00000022305.2">
    <property type="protein sequence ID" value="ENSMAMP00000021755.2"/>
    <property type="gene ID" value="ENSMAMG00000028402.1"/>
</dbReference>
<dbReference type="InterPro" id="IPR013783">
    <property type="entry name" value="Ig-like_fold"/>
</dbReference>
<dbReference type="PANTHER" id="PTHR23277">
    <property type="entry name" value="NECTIN-RELATED"/>
    <property type="match status" value="1"/>
</dbReference>
<dbReference type="GO" id="GO:0016020">
    <property type="term" value="C:membrane"/>
    <property type="evidence" value="ECO:0007669"/>
    <property type="project" value="UniProtKB-SubCell"/>
</dbReference>
<dbReference type="GO" id="GO:0005912">
    <property type="term" value="C:adherens junction"/>
    <property type="evidence" value="ECO:0007669"/>
    <property type="project" value="TreeGrafter"/>
</dbReference>
<keyword evidence="6" id="KW-0130">Cell adhesion</keyword>
<dbReference type="InterPro" id="IPR013106">
    <property type="entry name" value="Ig_V-set"/>
</dbReference>